<organism evidence="4 5">
    <name type="scientific">Ascobolus immersus RN42</name>
    <dbReference type="NCBI Taxonomy" id="1160509"/>
    <lineage>
        <taxon>Eukaryota</taxon>
        <taxon>Fungi</taxon>
        <taxon>Dikarya</taxon>
        <taxon>Ascomycota</taxon>
        <taxon>Pezizomycotina</taxon>
        <taxon>Pezizomycetes</taxon>
        <taxon>Pezizales</taxon>
        <taxon>Ascobolaceae</taxon>
        <taxon>Ascobolus</taxon>
    </lineage>
</organism>
<feature type="compositionally biased region" description="Basic residues" evidence="2">
    <location>
        <begin position="413"/>
        <end position="426"/>
    </location>
</feature>
<evidence type="ECO:0000259" key="3">
    <source>
        <dbReference type="PROSITE" id="PS50048"/>
    </source>
</evidence>
<feature type="region of interest" description="Disordered" evidence="2">
    <location>
        <begin position="123"/>
        <end position="142"/>
    </location>
</feature>
<dbReference type="Gene3D" id="4.10.240.10">
    <property type="entry name" value="Zn(2)-C6 fungal-type DNA-binding domain"/>
    <property type="match status" value="1"/>
</dbReference>
<feature type="region of interest" description="Disordered" evidence="2">
    <location>
        <begin position="480"/>
        <end position="511"/>
    </location>
</feature>
<feature type="domain" description="Zn(2)-C6 fungal-type" evidence="3">
    <location>
        <begin position="517"/>
        <end position="549"/>
    </location>
</feature>
<proteinExistence type="predicted"/>
<dbReference type="PROSITE" id="PS50048">
    <property type="entry name" value="ZN2_CY6_FUNGAL_2"/>
    <property type="match status" value="1"/>
</dbReference>
<sequence length="632" mass="71230">MNVSQLLTSDTPSREQHDYDTQQNMSSEQHYDEAAAAAQQEQHRQYEAQAPYTPLSTTGPYSQYPRQYYQQGPYQPSMRASPERYYEDVDRSHGRNRTEKMLETPGPYYNAQDRQYMQGREQYLEERGSRHGPLASADISQENILEGSRRKVNGFTSDNLPLQSDRYYAYEDQYQQYQPYLTPTSNSPSVPRDMRGSGGSVDHGYSRAYGWVTPAPSEEEDAARSLMMLGNQSRAASLSSPEQIHKANLVYSSEIEEEPCDSDSTELPDQQKQHQLQREEFYRQQQHYQQQELVRQQQAHYHQQQAAPQHHHHHHVPQHHHHHQQPQPTHHQHYPVQQHQSQSHGPLSSPITYTKKAKKMPSSSNGRFEEHAYASDYDRLDNGYRSETVKGEKDADYVDDVPYETPRSLITAPKRKPSQANKKKTTQKPAQRKSSSSSNKGGMAPPKLHPHLPSANLEAEFDAPLGKHRKTNNSAITAISSPVISSMPPPQLANLAPKSSTTSNAAAGPQIDTQKPRCQRCRKSKKGCDRQRPCARCRDAGIPADQCISEDESTIRRGRQSGAAKKKTAPVKLAVAPAALEEVIGGQPVGLPAGPLVHPDMMSGPPQQQMMMQTMEHGQMKASKGKRKRPVA</sequence>
<dbReference type="InterPro" id="IPR001138">
    <property type="entry name" value="Zn2Cys6_DnaBD"/>
</dbReference>
<feature type="compositionally biased region" description="Basic and acidic residues" evidence="2">
    <location>
        <begin position="269"/>
        <end position="282"/>
    </location>
</feature>
<reference evidence="4 5" key="1">
    <citation type="journal article" date="2018" name="Nat. Ecol. Evol.">
        <title>Pezizomycetes genomes reveal the molecular basis of ectomycorrhizal truffle lifestyle.</title>
        <authorList>
            <person name="Murat C."/>
            <person name="Payen T."/>
            <person name="Noel B."/>
            <person name="Kuo A."/>
            <person name="Morin E."/>
            <person name="Chen J."/>
            <person name="Kohler A."/>
            <person name="Krizsan K."/>
            <person name="Balestrini R."/>
            <person name="Da Silva C."/>
            <person name="Montanini B."/>
            <person name="Hainaut M."/>
            <person name="Levati E."/>
            <person name="Barry K.W."/>
            <person name="Belfiori B."/>
            <person name="Cichocki N."/>
            <person name="Clum A."/>
            <person name="Dockter R.B."/>
            <person name="Fauchery L."/>
            <person name="Guy J."/>
            <person name="Iotti M."/>
            <person name="Le Tacon F."/>
            <person name="Lindquist E.A."/>
            <person name="Lipzen A."/>
            <person name="Malagnac F."/>
            <person name="Mello A."/>
            <person name="Molinier V."/>
            <person name="Miyauchi S."/>
            <person name="Poulain J."/>
            <person name="Riccioni C."/>
            <person name="Rubini A."/>
            <person name="Sitrit Y."/>
            <person name="Splivallo R."/>
            <person name="Traeger S."/>
            <person name="Wang M."/>
            <person name="Zifcakova L."/>
            <person name="Wipf D."/>
            <person name="Zambonelli A."/>
            <person name="Paolocci F."/>
            <person name="Nowrousian M."/>
            <person name="Ottonello S."/>
            <person name="Baldrian P."/>
            <person name="Spatafora J.W."/>
            <person name="Henrissat B."/>
            <person name="Nagy L.G."/>
            <person name="Aury J.M."/>
            <person name="Wincker P."/>
            <person name="Grigoriev I.V."/>
            <person name="Bonfante P."/>
            <person name="Martin F.M."/>
        </authorList>
    </citation>
    <scope>NUCLEOTIDE SEQUENCE [LARGE SCALE GENOMIC DNA]</scope>
    <source>
        <strain evidence="4 5">RN42</strain>
    </source>
</reference>
<feature type="compositionally biased region" description="Basic residues" evidence="2">
    <location>
        <begin position="309"/>
        <end position="324"/>
    </location>
</feature>
<feature type="compositionally biased region" description="Polar residues" evidence="2">
    <location>
        <begin position="1"/>
        <end position="11"/>
    </location>
</feature>
<feature type="compositionally biased region" description="Low complexity" evidence="2">
    <location>
        <begin position="283"/>
        <end position="308"/>
    </location>
</feature>
<keyword evidence="5" id="KW-1185">Reference proteome</keyword>
<feature type="region of interest" description="Disordered" evidence="2">
    <location>
        <begin position="255"/>
        <end position="371"/>
    </location>
</feature>
<feature type="compositionally biased region" description="Low complexity" evidence="2">
    <location>
        <begin position="325"/>
        <end position="344"/>
    </location>
</feature>
<dbReference type="AlphaFoldDB" id="A0A3N4HR68"/>
<evidence type="ECO:0000256" key="2">
    <source>
        <dbReference type="SAM" id="MobiDB-lite"/>
    </source>
</evidence>
<accession>A0A3N4HR68</accession>
<gene>
    <name evidence="4" type="ORF">BJ508DRAFT_331191</name>
</gene>
<dbReference type="EMBL" id="ML119746">
    <property type="protein sequence ID" value="RPA76332.1"/>
    <property type="molecule type" value="Genomic_DNA"/>
</dbReference>
<protein>
    <recommendedName>
        <fullName evidence="3">Zn(2)-C6 fungal-type domain-containing protein</fullName>
    </recommendedName>
</protein>
<dbReference type="OrthoDB" id="4150467at2759"/>
<dbReference type="Proteomes" id="UP000275078">
    <property type="component" value="Unassembled WGS sequence"/>
</dbReference>
<dbReference type="InterPro" id="IPR036864">
    <property type="entry name" value="Zn2-C6_fun-type_DNA-bd_sf"/>
</dbReference>
<feature type="region of interest" description="Disordered" evidence="2">
    <location>
        <begin position="1"/>
        <end position="111"/>
    </location>
</feature>
<feature type="region of interest" description="Disordered" evidence="2">
    <location>
        <begin position="387"/>
        <end position="453"/>
    </location>
</feature>
<feature type="compositionally biased region" description="Acidic residues" evidence="2">
    <location>
        <begin position="255"/>
        <end position="266"/>
    </location>
</feature>
<feature type="compositionally biased region" description="Polar residues" evidence="2">
    <location>
        <begin position="427"/>
        <end position="440"/>
    </location>
</feature>
<feature type="compositionally biased region" description="Low complexity" evidence="2">
    <location>
        <begin position="59"/>
        <end position="77"/>
    </location>
</feature>
<evidence type="ECO:0000313" key="5">
    <source>
        <dbReference type="Proteomes" id="UP000275078"/>
    </source>
</evidence>
<dbReference type="GO" id="GO:0000981">
    <property type="term" value="F:DNA-binding transcription factor activity, RNA polymerase II-specific"/>
    <property type="evidence" value="ECO:0007669"/>
    <property type="project" value="InterPro"/>
</dbReference>
<feature type="compositionally biased region" description="Basic and acidic residues" evidence="2">
    <location>
        <begin position="81"/>
        <end position="102"/>
    </location>
</feature>
<keyword evidence="1" id="KW-0539">Nucleus</keyword>
<feature type="compositionally biased region" description="Basic and acidic residues" evidence="2">
    <location>
        <begin position="387"/>
        <end position="396"/>
    </location>
</feature>
<evidence type="ECO:0000313" key="4">
    <source>
        <dbReference type="EMBL" id="RPA76332.1"/>
    </source>
</evidence>
<dbReference type="GO" id="GO:0008270">
    <property type="term" value="F:zinc ion binding"/>
    <property type="evidence" value="ECO:0007669"/>
    <property type="project" value="InterPro"/>
</dbReference>
<dbReference type="CDD" id="cd00067">
    <property type="entry name" value="GAL4"/>
    <property type="match status" value="1"/>
</dbReference>
<name>A0A3N4HR68_ASCIM</name>
<evidence type="ECO:0000256" key="1">
    <source>
        <dbReference type="ARBA" id="ARBA00023242"/>
    </source>
</evidence>
<feature type="region of interest" description="Disordered" evidence="2">
    <location>
        <begin position="181"/>
        <end position="201"/>
    </location>
</feature>